<comment type="similarity">
    <text evidence="1 10">Belongs to the class-I aminoacyl-tRNA synthetase family.</text>
</comment>
<evidence type="ECO:0000256" key="5">
    <source>
        <dbReference type="ARBA" id="ARBA00022840"/>
    </source>
</evidence>
<keyword evidence="13" id="KW-1185">Reference proteome</keyword>
<dbReference type="PANTHER" id="PTHR42780:SF1">
    <property type="entry name" value="ISOLEUCINE--TRNA LIGASE, CYTOPLASMIC"/>
    <property type="match status" value="1"/>
</dbReference>
<dbReference type="GO" id="GO:0002161">
    <property type="term" value="F:aminoacyl-tRNA deacylase activity"/>
    <property type="evidence" value="ECO:0007669"/>
    <property type="project" value="InterPro"/>
</dbReference>
<comment type="catalytic activity">
    <reaction evidence="9">
        <text>tRNA(Ile) + L-isoleucine + ATP = L-isoleucyl-tRNA(Ile) + AMP + diphosphate</text>
        <dbReference type="Rhea" id="RHEA:11060"/>
        <dbReference type="Rhea" id="RHEA-COMP:9666"/>
        <dbReference type="Rhea" id="RHEA-COMP:9695"/>
        <dbReference type="ChEBI" id="CHEBI:30616"/>
        <dbReference type="ChEBI" id="CHEBI:33019"/>
        <dbReference type="ChEBI" id="CHEBI:58045"/>
        <dbReference type="ChEBI" id="CHEBI:78442"/>
        <dbReference type="ChEBI" id="CHEBI:78528"/>
        <dbReference type="ChEBI" id="CHEBI:456215"/>
        <dbReference type="EC" id="6.1.1.5"/>
    </reaction>
</comment>
<evidence type="ECO:0000256" key="2">
    <source>
        <dbReference type="ARBA" id="ARBA00013165"/>
    </source>
</evidence>
<gene>
    <name evidence="12" type="ORF">Zmor_005119</name>
</gene>
<dbReference type="InterPro" id="IPR023586">
    <property type="entry name" value="Ile-tRNA-ligase_type2"/>
</dbReference>
<evidence type="ECO:0000313" key="13">
    <source>
        <dbReference type="Proteomes" id="UP001168821"/>
    </source>
</evidence>
<evidence type="ECO:0000256" key="9">
    <source>
        <dbReference type="ARBA" id="ARBA00048359"/>
    </source>
</evidence>
<dbReference type="InterPro" id="IPR014729">
    <property type="entry name" value="Rossmann-like_a/b/a_fold"/>
</dbReference>
<evidence type="ECO:0000256" key="4">
    <source>
        <dbReference type="ARBA" id="ARBA00022741"/>
    </source>
</evidence>
<dbReference type="GO" id="GO:0006428">
    <property type="term" value="P:isoleucyl-tRNA aminoacylation"/>
    <property type="evidence" value="ECO:0007669"/>
    <property type="project" value="InterPro"/>
</dbReference>
<keyword evidence="6 10" id="KW-0648">Protein biosynthesis</keyword>
<dbReference type="Pfam" id="PF00133">
    <property type="entry name" value="tRNA-synt_1"/>
    <property type="match status" value="1"/>
</dbReference>
<dbReference type="Proteomes" id="UP001168821">
    <property type="component" value="Unassembled WGS sequence"/>
</dbReference>
<dbReference type="FunFam" id="3.40.50.620:FF:000023">
    <property type="entry name" value="Isoleucyl-tRNA synthetase,cytoplasmic"/>
    <property type="match status" value="1"/>
</dbReference>
<feature type="domain" description="Aminoacyl-tRNA synthetase class Ia" evidence="11">
    <location>
        <begin position="12"/>
        <end position="562"/>
    </location>
</feature>
<dbReference type="GO" id="GO:0005524">
    <property type="term" value="F:ATP binding"/>
    <property type="evidence" value="ECO:0007669"/>
    <property type="project" value="UniProtKB-KW"/>
</dbReference>
<evidence type="ECO:0000256" key="3">
    <source>
        <dbReference type="ARBA" id="ARBA00022598"/>
    </source>
</evidence>
<dbReference type="EMBL" id="JALNTZ010000002">
    <property type="protein sequence ID" value="KAJ3660680.1"/>
    <property type="molecule type" value="Genomic_DNA"/>
</dbReference>
<dbReference type="EC" id="6.1.1.5" evidence="2"/>
<dbReference type="PROSITE" id="PS00178">
    <property type="entry name" value="AA_TRNA_LIGASE_I"/>
    <property type="match status" value="1"/>
</dbReference>
<keyword evidence="7 10" id="KW-0030">Aminoacyl-tRNA synthetase</keyword>
<dbReference type="SUPFAM" id="SSF52374">
    <property type="entry name" value="Nucleotidylyl transferase"/>
    <property type="match status" value="1"/>
</dbReference>
<dbReference type="SUPFAM" id="SSF50677">
    <property type="entry name" value="ValRS/IleRS/LeuRS editing domain"/>
    <property type="match status" value="1"/>
</dbReference>
<keyword evidence="3 10" id="KW-0436">Ligase</keyword>
<keyword evidence="5 10" id="KW-0067">ATP-binding</keyword>
<proteinExistence type="inferred from homology"/>
<keyword evidence="4 10" id="KW-0547">Nucleotide-binding</keyword>
<dbReference type="AlphaFoldDB" id="A0AA38MKB7"/>
<comment type="caution">
    <text evidence="12">The sequence shown here is derived from an EMBL/GenBank/DDBJ whole genome shotgun (WGS) entry which is preliminary data.</text>
</comment>
<feature type="non-terminal residue" evidence="12">
    <location>
        <position position="562"/>
    </location>
</feature>
<dbReference type="InterPro" id="IPR002301">
    <property type="entry name" value="Ile-tRNA-ligase"/>
</dbReference>
<evidence type="ECO:0000256" key="8">
    <source>
        <dbReference type="ARBA" id="ARBA00032665"/>
    </source>
</evidence>
<dbReference type="InterPro" id="IPR002300">
    <property type="entry name" value="aa-tRNA-synth_Ia"/>
</dbReference>
<evidence type="ECO:0000256" key="6">
    <source>
        <dbReference type="ARBA" id="ARBA00022917"/>
    </source>
</evidence>
<dbReference type="GO" id="GO:0004822">
    <property type="term" value="F:isoleucine-tRNA ligase activity"/>
    <property type="evidence" value="ECO:0007669"/>
    <property type="project" value="UniProtKB-EC"/>
</dbReference>
<evidence type="ECO:0000259" key="11">
    <source>
        <dbReference type="Pfam" id="PF00133"/>
    </source>
</evidence>
<reference evidence="12" key="1">
    <citation type="journal article" date="2023" name="G3 (Bethesda)">
        <title>Whole genome assemblies of Zophobas morio and Tenebrio molitor.</title>
        <authorList>
            <person name="Kaur S."/>
            <person name="Stinson S.A."/>
            <person name="diCenzo G.C."/>
        </authorList>
    </citation>
    <scope>NUCLEOTIDE SEQUENCE</scope>
    <source>
        <strain evidence="12">QUZm001</strain>
    </source>
</reference>
<evidence type="ECO:0000313" key="12">
    <source>
        <dbReference type="EMBL" id="KAJ3660680.1"/>
    </source>
</evidence>
<dbReference type="PANTHER" id="PTHR42780">
    <property type="entry name" value="SOLEUCYL-TRNA SYNTHETASE"/>
    <property type="match status" value="1"/>
</dbReference>
<protein>
    <recommendedName>
        <fullName evidence="2">isoleucine--tRNA ligase</fullName>
        <ecNumber evidence="2">6.1.1.5</ecNumber>
    </recommendedName>
    <alternativeName>
        <fullName evidence="8">Isoleucyl-tRNA synthetase</fullName>
    </alternativeName>
</protein>
<accession>A0AA38MKB7</accession>
<dbReference type="InterPro" id="IPR001412">
    <property type="entry name" value="aa-tRNA-synth_I_CS"/>
</dbReference>
<dbReference type="InterPro" id="IPR009008">
    <property type="entry name" value="Val/Leu/Ile-tRNA-synth_edit"/>
</dbReference>
<name>A0AA38MKB7_9CUCU</name>
<evidence type="ECO:0000256" key="10">
    <source>
        <dbReference type="RuleBase" id="RU363035"/>
    </source>
</evidence>
<evidence type="ECO:0000256" key="1">
    <source>
        <dbReference type="ARBA" id="ARBA00005594"/>
    </source>
</evidence>
<dbReference type="Gene3D" id="3.40.50.620">
    <property type="entry name" value="HUPs"/>
    <property type="match status" value="2"/>
</dbReference>
<organism evidence="12 13">
    <name type="scientific">Zophobas morio</name>
    <dbReference type="NCBI Taxonomy" id="2755281"/>
    <lineage>
        <taxon>Eukaryota</taxon>
        <taxon>Metazoa</taxon>
        <taxon>Ecdysozoa</taxon>
        <taxon>Arthropoda</taxon>
        <taxon>Hexapoda</taxon>
        <taxon>Insecta</taxon>
        <taxon>Pterygota</taxon>
        <taxon>Neoptera</taxon>
        <taxon>Endopterygota</taxon>
        <taxon>Coleoptera</taxon>
        <taxon>Polyphaga</taxon>
        <taxon>Cucujiformia</taxon>
        <taxon>Tenebrionidae</taxon>
        <taxon>Zophobas</taxon>
    </lineage>
</organism>
<sequence>MSISFPLEEEKVLKYWQDIDAFQTCLRQSKGKPEFSFYDGPPFATGLPHYGHILTGTIKDVITRYAHQQGFHVERRFGWDCHGLPVEHEIDKTLKIKGPDDVTTMGIGKYNAECRKIVMTYSKEWEMTMTRLGRWVDFKNDYKTLDPSFMESVWWVFKQLYLKGLVYQGDKIMPYCITCHTPLSNFESTQNYKDVVDVAVTVSFPLVDSEDDTSLLVWTTTPWTLPSNLAVCVSPDLIYVKFELCGSGKSYIVLESRLSTLFSSGGDYSILGTFPGEKLKGLRYQPPFGYFGHLKGFQVLTDDYVTDQSGTGIVHLAPYFGEDDHRVCLAAGIITKDQEPVCPIDSSGRFIQPAVDFEGLFVKNADKKIIANLKSRGILIQQSQIKHSYPFCWRSDTPLIYRSVPSWFIRVEHMSKDLQESISGTNWVPEHIKVGRFGNWLRDVKDWAVSRNRYWGTPIPLWTSPNLEEIICVGSTAELEELTGTKITDLHREMIDHLEIPSKIPNNPPLRRVPEVFDCWFESGSMPYAQKHYPFENLVEFEKCFPADFIAEGVDQTRGWFY</sequence>
<dbReference type="NCBIfam" id="TIGR00392">
    <property type="entry name" value="ileS"/>
    <property type="match status" value="1"/>
</dbReference>
<evidence type="ECO:0000256" key="7">
    <source>
        <dbReference type="ARBA" id="ARBA00023146"/>
    </source>
</evidence>
<dbReference type="PRINTS" id="PR00984">
    <property type="entry name" value="TRNASYNTHILE"/>
</dbReference>